<sequence>APADADLGGPRMNRFSVHLPGLAQRELRTDTSTV</sequence>
<keyword evidence="2" id="KW-1185">Reference proteome</keyword>
<dbReference type="Proteomes" id="UP000186817">
    <property type="component" value="Unassembled WGS sequence"/>
</dbReference>
<proteinExistence type="predicted"/>
<feature type="non-terminal residue" evidence="1">
    <location>
        <position position="1"/>
    </location>
</feature>
<dbReference type="EMBL" id="LSRX01008543">
    <property type="protein sequence ID" value="OLP49956.1"/>
    <property type="molecule type" value="Genomic_DNA"/>
</dbReference>
<comment type="caution">
    <text evidence="1">The sequence shown here is derived from an EMBL/GenBank/DDBJ whole genome shotgun (WGS) entry which is preliminary data.</text>
</comment>
<reference evidence="1 2" key="1">
    <citation type="submission" date="2016-02" db="EMBL/GenBank/DDBJ databases">
        <title>Genome analysis of coral dinoflagellate symbionts highlights evolutionary adaptations to a symbiotic lifestyle.</title>
        <authorList>
            <person name="Aranda M."/>
            <person name="Li Y."/>
            <person name="Liew Y.J."/>
            <person name="Baumgarten S."/>
            <person name="Simakov O."/>
            <person name="Wilson M."/>
            <person name="Piel J."/>
            <person name="Ashoor H."/>
            <person name="Bougouffa S."/>
            <person name="Bajic V.B."/>
            <person name="Ryu T."/>
            <person name="Ravasi T."/>
            <person name="Bayer T."/>
            <person name="Micklem G."/>
            <person name="Kim H."/>
            <person name="Bhak J."/>
            <person name="Lajeunesse T.C."/>
            <person name="Voolstra C.R."/>
        </authorList>
    </citation>
    <scope>NUCLEOTIDE SEQUENCE [LARGE SCALE GENOMIC DNA]</scope>
    <source>
        <strain evidence="1 2">CCMP2467</strain>
    </source>
</reference>
<evidence type="ECO:0000313" key="1">
    <source>
        <dbReference type="EMBL" id="OLP49956.1"/>
    </source>
</evidence>
<name>A0A1Q9A5W6_SYMMI</name>
<organism evidence="1 2">
    <name type="scientific">Symbiodinium microadriaticum</name>
    <name type="common">Dinoflagellate</name>
    <name type="synonym">Zooxanthella microadriatica</name>
    <dbReference type="NCBI Taxonomy" id="2951"/>
    <lineage>
        <taxon>Eukaryota</taxon>
        <taxon>Sar</taxon>
        <taxon>Alveolata</taxon>
        <taxon>Dinophyceae</taxon>
        <taxon>Suessiales</taxon>
        <taxon>Symbiodiniaceae</taxon>
        <taxon>Symbiodinium</taxon>
    </lineage>
</organism>
<gene>
    <name evidence="1" type="ORF">AK812_SmicGene48665</name>
</gene>
<accession>A0A1Q9A5W6</accession>
<dbReference type="AlphaFoldDB" id="A0A1Q9A5W6"/>
<protein>
    <submittedName>
        <fullName evidence="1">Uncharacterized protein</fullName>
    </submittedName>
</protein>
<evidence type="ECO:0000313" key="2">
    <source>
        <dbReference type="Proteomes" id="UP000186817"/>
    </source>
</evidence>